<name>A0A0M0KB05_9EUKA</name>
<gene>
    <name evidence="2" type="ORF">Ctob_015515</name>
</gene>
<proteinExistence type="predicted"/>
<protein>
    <submittedName>
        <fullName evidence="2">Uncharacterized protein</fullName>
    </submittedName>
</protein>
<evidence type="ECO:0000313" key="2">
    <source>
        <dbReference type="EMBL" id="KOO35792.1"/>
    </source>
</evidence>
<comment type="caution">
    <text evidence="2">The sequence shown here is derived from an EMBL/GenBank/DDBJ whole genome shotgun (WGS) entry which is preliminary data.</text>
</comment>
<accession>A0A0M0KB05</accession>
<evidence type="ECO:0000313" key="3">
    <source>
        <dbReference type="Proteomes" id="UP000037460"/>
    </source>
</evidence>
<evidence type="ECO:0000256" key="1">
    <source>
        <dbReference type="SAM" id="MobiDB-lite"/>
    </source>
</evidence>
<organism evidence="2 3">
    <name type="scientific">Chrysochromulina tobinii</name>
    <dbReference type="NCBI Taxonomy" id="1460289"/>
    <lineage>
        <taxon>Eukaryota</taxon>
        <taxon>Haptista</taxon>
        <taxon>Haptophyta</taxon>
        <taxon>Prymnesiophyceae</taxon>
        <taxon>Prymnesiales</taxon>
        <taxon>Chrysochromulinaceae</taxon>
        <taxon>Chrysochromulina</taxon>
    </lineage>
</organism>
<feature type="region of interest" description="Disordered" evidence="1">
    <location>
        <begin position="358"/>
        <end position="384"/>
    </location>
</feature>
<dbReference type="Proteomes" id="UP000037460">
    <property type="component" value="Unassembled WGS sequence"/>
</dbReference>
<sequence length="384" mass="42679">MAAWSRAHELPQRLNVLYPYAGADLLNSYGLFPSAPVHVLSAYHVAYAPNAETDDPADLFAETRRCLRDAECAHMMVEAAANYYRHIMCLGFRSAMSAWMEGRFFNKGIGTFPSMLLLTRLLDMDLLSVTMLRRPGVHKGDQTYHGTGFSLTVQRRTKLPTETELPPPQKIVYLGELYAPETVSPFFDSVERHISLKRIVFINKAILLLDSNGRGGVTGEEPHLTHGAFFKTELCNRGAIVSAMVQDATGFDLYFAGDLGIAPAKGIRIYGDCPSARAETDEFEWAHRVPAVLEFPPKVPFGARSFNRTAGRFSERRFYNSSDPLISIEPLPFGWSHYSMVDEADTGCLMVHLAPHRKADQDDQPSCGKRRTGGAGGKNKQDLT</sequence>
<dbReference type="EMBL" id="JWZX01000749">
    <property type="protein sequence ID" value="KOO35792.1"/>
    <property type="molecule type" value="Genomic_DNA"/>
</dbReference>
<reference evidence="3" key="1">
    <citation type="journal article" date="2015" name="PLoS Genet.">
        <title>Genome Sequence and Transcriptome Analyses of Chrysochromulina tobin: Metabolic Tools for Enhanced Algal Fitness in the Prominent Order Prymnesiales (Haptophyceae).</title>
        <authorList>
            <person name="Hovde B.T."/>
            <person name="Deodato C.R."/>
            <person name="Hunsperger H.M."/>
            <person name="Ryken S.A."/>
            <person name="Yost W."/>
            <person name="Jha R.K."/>
            <person name="Patterson J."/>
            <person name="Monnat R.J. Jr."/>
            <person name="Barlow S.B."/>
            <person name="Starkenburg S.R."/>
            <person name="Cattolico R.A."/>
        </authorList>
    </citation>
    <scope>NUCLEOTIDE SEQUENCE</scope>
    <source>
        <strain evidence="3">CCMP291</strain>
    </source>
</reference>
<keyword evidence="3" id="KW-1185">Reference proteome</keyword>
<dbReference type="AlphaFoldDB" id="A0A0M0KB05"/>